<sequence>TNIKRQPTQQNSPTQSTSDVRQLNIKQYSRSYHTFAKSTLDISPQSTPGISLFYCVSYVTSLGYKTTMADPVTGLTEADRQVIIDTWEVVGNKEVMGDRAVELFIALFEAHPYMQNYFKDFNGMSVEELKTSPKLRTHASRTWRGLQQYMTTINDVPKLAGHITKIAQSHLPRGLGTLEMDRLATVFVDFMKVHCGAQWSDHAVAAWTQLFKVHNVVYKAEEDKRTASG</sequence>
<dbReference type="OrthoDB" id="436496at2759"/>
<evidence type="ECO:0000256" key="5">
    <source>
        <dbReference type="ARBA" id="ARBA00022723"/>
    </source>
</evidence>
<evidence type="ECO:0000256" key="2">
    <source>
        <dbReference type="ARBA" id="ARBA00022448"/>
    </source>
</evidence>
<keyword evidence="5" id="KW-0479">Metal-binding</keyword>
<accession>A0A3S0ZBD5</accession>
<dbReference type="AlphaFoldDB" id="A0A3S0ZBD5"/>
<dbReference type="SUPFAM" id="SSF46458">
    <property type="entry name" value="Globin-like"/>
    <property type="match status" value="1"/>
</dbReference>
<comment type="caution">
    <text evidence="12">The sequence shown here is derived from an EMBL/GenBank/DDBJ whole genome shotgun (WGS) entry which is preliminary data.</text>
</comment>
<dbReference type="Pfam" id="PF00042">
    <property type="entry name" value="Globin"/>
    <property type="match status" value="1"/>
</dbReference>
<feature type="domain" description="Globin" evidence="11">
    <location>
        <begin position="74"/>
        <end position="223"/>
    </location>
</feature>
<evidence type="ECO:0000256" key="7">
    <source>
        <dbReference type="ARBA" id="ARBA00023179"/>
    </source>
</evidence>
<evidence type="ECO:0000256" key="8">
    <source>
        <dbReference type="ARBA" id="ARBA00030087"/>
    </source>
</evidence>
<evidence type="ECO:0000256" key="1">
    <source>
        <dbReference type="ARBA" id="ARBA00013895"/>
    </source>
</evidence>
<keyword evidence="2 9" id="KW-0813">Transport</keyword>
<dbReference type="InterPro" id="IPR002336">
    <property type="entry name" value="Erythrocruorin"/>
</dbReference>
<feature type="region of interest" description="Disordered" evidence="10">
    <location>
        <begin position="1"/>
        <end position="20"/>
    </location>
</feature>
<evidence type="ECO:0000313" key="12">
    <source>
        <dbReference type="EMBL" id="RUS71053.1"/>
    </source>
</evidence>
<keyword evidence="7" id="KW-0514">Muscle protein</keyword>
<gene>
    <name evidence="12" type="ORF">EGW08_021187</name>
</gene>
<comment type="similarity">
    <text evidence="9">Belongs to the globin family.</text>
</comment>
<protein>
    <recommendedName>
        <fullName evidence="1">Globin</fullName>
    </recommendedName>
    <alternativeName>
        <fullName evidence="8">Myoglobin</fullName>
    </alternativeName>
</protein>
<evidence type="ECO:0000256" key="6">
    <source>
        <dbReference type="ARBA" id="ARBA00023004"/>
    </source>
</evidence>
<dbReference type="PROSITE" id="PS01033">
    <property type="entry name" value="GLOBIN"/>
    <property type="match status" value="1"/>
</dbReference>
<keyword evidence="13" id="KW-1185">Reference proteome</keyword>
<dbReference type="GO" id="GO:0005344">
    <property type="term" value="F:oxygen carrier activity"/>
    <property type="evidence" value="ECO:0007669"/>
    <property type="project" value="UniProtKB-KW"/>
</dbReference>
<evidence type="ECO:0000256" key="4">
    <source>
        <dbReference type="ARBA" id="ARBA00022621"/>
    </source>
</evidence>
<dbReference type="PRINTS" id="PR00611">
    <property type="entry name" value="ERYTHCRUORIN"/>
</dbReference>
<evidence type="ECO:0000256" key="3">
    <source>
        <dbReference type="ARBA" id="ARBA00022617"/>
    </source>
</evidence>
<feature type="non-terminal residue" evidence="12">
    <location>
        <position position="1"/>
    </location>
</feature>
<name>A0A3S0ZBD5_ELYCH</name>
<dbReference type="EMBL" id="RQTK01001280">
    <property type="protein sequence ID" value="RUS71053.1"/>
    <property type="molecule type" value="Genomic_DNA"/>
</dbReference>
<dbReference type="PANTHER" id="PTHR47217">
    <property type="entry name" value="GLOBIN-LIKE PROTEIN"/>
    <property type="match status" value="1"/>
</dbReference>
<dbReference type="GO" id="GO:0005833">
    <property type="term" value="C:hemoglobin complex"/>
    <property type="evidence" value="ECO:0007669"/>
    <property type="project" value="InterPro"/>
</dbReference>
<dbReference type="InterPro" id="IPR044399">
    <property type="entry name" value="Mb-like_M"/>
</dbReference>
<feature type="compositionally biased region" description="Low complexity" evidence="10">
    <location>
        <begin position="1"/>
        <end position="18"/>
    </location>
</feature>
<keyword evidence="4 9" id="KW-0561">Oxygen transport</keyword>
<proteinExistence type="inferred from homology"/>
<evidence type="ECO:0000256" key="10">
    <source>
        <dbReference type="SAM" id="MobiDB-lite"/>
    </source>
</evidence>
<evidence type="ECO:0000259" key="11">
    <source>
        <dbReference type="PROSITE" id="PS01033"/>
    </source>
</evidence>
<dbReference type="Gene3D" id="1.10.490.10">
    <property type="entry name" value="Globins"/>
    <property type="match status" value="1"/>
</dbReference>
<reference evidence="12 13" key="1">
    <citation type="submission" date="2019-01" db="EMBL/GenBank/DDBJ databases">
        <title>A draft genome assembly of the solar-powered sea slug Elysia chlorotica.</title>
        <authorList>
            <person name="Cai H."/>
            <person name="Li Q."/>
            <person name="Fang X."/>
            <person name="Li J."/>
            <person name="Curtis N.E."/>
            <person name="Altenburger A."/>
            <person name="Shibata T."/>
            <person name="Feng M."/>
            <person name="Maeda T."/>
            <person name="Schwartz J.A."/>
            <person name="Shigenobu S."/>
            <person name="Lundholm N."/>
            <person name="Nishiyama T."/>
            <person name="Yang H."/>
            <person name="Hasebe M."/>
            <person name="Li S."/>
            <person name="Pierce S.K."/>
            <person name="Wang J."/>
        </authorList>
    </citation>
    <scope>NUCLEOTIDE SEQUENCE [LARGE SCALE GENOMIC DNA]</scope>
    <source>
        <strain evidence="12">EC2010</strain>
        <tissue evidence="12">Whole organism of an adult</tissue>
    </source>
</reference>
<evidence type="ECO:0000256" key="9">
    <source>
        <dbReference type="RuleBase" id="RU000356"/>
    </source>
</evidence>
<keyword evidence="6" id="KW-0408">Iron</keyword>
<dbReference type="InterPro" id="IPR009050">
    <property type="entry name" value="Globin-like_sf"/>
</dbReference>
<evidence type="ECO:0000313" key="13">
    <source>
        <dbReference type="Proteomes" id="UP000271974"/>
    </source>
</evidence>
<dbReference type="GO" id="GO:0020037">
    <property type="term" value="F:heme binding"/>
    <property type="evidence" value="ECO:0007669"/>
    <property type="project" value="InterPro"/>
</dbReference>
<dbReference type="InterPro" id="IPR012292">
    <property type="entry name" value="Globin/Proto"/>
</dbReference>
<dbReference type="InterPro" id="IPR000971">
    <property type="entry name" value="Globin"/>
</dbReference>
<dbReference type="CDD" id="cd01040">
    <property type="entry name" value="Mb-like"/>
    <property type="match status" value="1"/>
</dbReference>
<dbReference type="GO" id="GO:0005576">
    <property type="term" value="C:extracellular region"/>
    <property type="evidence" value="ECO:0007669"/>
    <property type="project" value="InterPro"/>
</dbReference>
<organism evidence="12 13">
    <name type="scientific">Elysia chlorotica</name>
    <name type="common">Eastern emerald elysia</name>
    <name type="synonym">Sea slug</name>
    <dbReference type="NCBI Taxonomy" id="188477"/>
    <lineage>
        <taxon>Eukaryota</taxon>
        <taxon>Metazoa</taxon>
        <taxon>Spiralia</taxon>
        <taxon>Lophotrochozoa</taxon>
        <taxon>Mollusca</taxon>
        <taxon>Gastropoda</taxon>
        <taxon>Heterobranchia</taxon>
        <taxon>Euthyneura</taxon>
        <taxon>Panpulmonata</taxon>
        <taxon>Sacoglossa</taxon>
        <taxon>Placobranchoidea</taxon>
        <taxon>Plakobranchidae</taxon>
        <taxon>Elysia</taxon>
    </lineage>
</organism>
<dbReference type="PANTHER" id="PTHR47217:SF1">
    <property type="entry name" value="GLOBIN-LIKE PROTEIN"/>
    <property type="match status" value="1"/>
</dbReference>
<keyword evidence="3 9" id="KW-0349">Heme</keyword>
<dbReference type="GO" id="GO:0046872">
    <property type="term" value="F:metal ion binding"/>
    <property type="evidence" value="ECO:0007669"/>
    <property type="project" value="UniProtKB-KW"/>
</dbReference>
<dbReference type="Proteomes" id="UP000271974">
    <property type="component" value="Unassembled WGS sequence"/>
</dbReference>
<dbReference type="GO" id="GO:0019825">
    <property type="term" value="F:oxygen binding"/>
    <property type="evidence" value="ECO:0007669"/>
    <property type="project" value="InterPro"/>
</dbReference>